<feature type="transmembrane region" description="Helical" evidence="2">
    <location>
        <begin position="56"/>
        <end position="76"/>
    </location>
</feature>
<proteinExistence type="predicted"/>
<keyword evidence="4" id="KW-1185">Reference proteome</keyword>
<dbReference type="Proteomes" id="UP001500390">
    <property type="component" value="Unassembled WGS sequence"/>
</dbReference>
<evidence type="ECO:0000313" key="3">
    <source>
        <dbReference type="EMBL" id="GAA4399389.1"/>
    </source>
</evidence>
<evidence type="ECO:0000313" key="4">
    <source>
        <dbReference type="Proteomes" id="UP001500390"/>
    </source>
</evidence>
<organism evidence="3 4">
    <name type="scientific">Ornithinibacter aureus</name>
    <dbReference type="NCBI Taxonomy" id="622664"/>
    <lineage>
        <taxon>Bacteria</taxon>
        <taxon>Bacillati</taxon>
        <taxon>Actinomycetota</taxon>
        <taxon>Actinomycetes</taxon>
        <taxon>Micrococcales</taxon>
        <taxon>Intrasporangiaceae</taxon>
        <taxon>Ornithinibacter</taxon>
    </lineage>
</organism>
<keyword evidence="2" id="KW-0472">Membrane</keyword>
<comment type="caution">
    <text evidence="3">The sequence shown here is derived from an EMBL/GenBank/DDBJ whole genome shotgun (WGS) entry which is preliminary data.</text>
</comment>
<accession>A0ABP8K226</accession>
<keyword evidence="2" id="KW-0812">Transmembrane</keyword>
<evidence type="ECO:0000256" key="1">
    <source>
        <dbReference type="SAM" id="MobiDB-lite"/>
    </source>
</evidence>
<sequence>MIAVVTIALCLPLGWFARSWLVANTTYAVAYLWAFVFQTLYLLLDSSAFRPGEFPLSYGVTTLGVFVVGFALIALAHEARTRSEARRSARRATPRPEARAVA</sequence>
<feature type="transmembrane region" description="Helical" evidence="2">
    <location>
        <begin position="26"/>
        <end position="44"/>
    </location>
</feature>
<dbReference type="RefSeq" id="WP_159899889.1">
    <property type="nucleotide sequence ID" value="NZ_BAABFX010000033.1"/>
</dbReference>
<dbReference type="EMBL" id="BAABFX010000033">
    <property type="protein sequence ID" value="GAA4399389.1"/>
    <property type="molecule type" value="Genomic_DNA"/>
</dbReference>
<reference evidence="4" key="1">
    <citation type="journal article" date="2019" name="Int. J. Syst. Evol. Microbiol.">
        <title>The Global Catalogue of Microorganisms (GCM) 10K type strain sequencing project: providing services to taxonomists for standard genome sequencing and annotation.</title>
        <authorList>
            <consortium name="The Broad Institute Genomics Platform"/>
            <consortium name="The Broad Institute Genome Sequencing Center for Infectious Disease"/>
            <person name="Wu L."/>
            <person name="Ma J."/>
        </authorList>
    </citation>
    <scope>NUCLEOTIDE SEQUENCE [LARGE SCALE GENOMIC DNA]</scope>
    <source>
        <strain evidence="4">JCM 17738</strain>
    </source>
</reference>
<name>A0ABP8K226_9MICO</name>
<gene>
    <name evidence="3" type="ORF">GCM10023153_25460</name>
</gene>
<keyword evidence="2" id="KW-1133">Transmembrane helix</keyword>
<feature type="region of interest" description="Disordered" evidence="1">
    <location>
        <begin position="79"/>
        <end position="102"/>
    </location>
</feature>
<evidence type="ECO:0000256" key="2">
    <source>
        <dbReference type="SAM" id="Phobius"/>
    </source>
</evidence>
<protein>
    <submittedName>
        <fullName evidence="3">Uncharacterized protein</fullName>
    </submittedName>
</protein>